<dbReference type="InterPro" id="IPR020565">
    <property type="entry name" value="ImidazoleglycerP_deHydtase_CS"/>
</dbReference>
<reference evidence="8" key="1">
    <citation type="submission" date="2016-02" db="EMBL/GenBank/DDBJ databases">
        <title>Halorhodospira halochloris DSM-1059 complete genome, version 2.</title>
        <authorList>
            <person name="Tsukatani Y."/>
        </authorList>
    </citation>
    <scope>NUCLEOTIDE SEQUENCE</scope>
    <source>
        <strain evidence="8">DSM 1059</strain>
    </source>
</reference>
<dbReference type="EC" id="4.2.1.19" evidence="6 7"/>
<dbReference type="AlphaFoldDB" id="A0A0X8XBD0"/>
<dbReference type="Proteomes" id="UP000218890">
    <property type="component" value="Chromosome"/>
</dbReference>
<dbReference type="SUPFAM" id="SSF54211">
    <property type="entry name" value="Ribosomal protein S5 domain 2-like"/>
    <property type="match status" value="2"/>
</dbReference>
<evidence type="ECO:0000256" key="3">
    <source>
        <dbReference type="ARBA" id="ARBA00022605"/>
    </source>
</evidence>
<comment type="subcellular location">
    <subcellularLocation>
        <location evidence="6 7">Cytoplasm</location>
    </subcellularLocation>
</comment>
<dbReference type="FunFam" id="3.30.230.40:FF:000003">
    <property type="entry name" value="Imidazoleglycerol-phosphate dehydratase HisB"/>
    <property type="match status" value="1"/>
</dbReference>
<dbReference type="KEGG" id="hhk:HH1059_00980"/>
<evidence type="ECO:0000256" key="5">
    <source>
        <dbReference type="ARBA" id="ARBA00023239"/>
    </source>
</evidence>
<keyword evidence="3 6" id="KW-0028">Amino-acid biosynthesis</keyword>
<dbReference type="GO" id="GO:0004424">
    <property type="term" value="F:imidazoleglycerol-phosphate dehydratase activity"/>
    <property type="evidence" value="ECO:0007669"/>
    <property type="project" value="UniProtKB-UniRule"/>
</dbReference>
<evidence type="ECO:0000256" key="7">
    <source>
        <dbReference type="RuleBase" id="RU000599"/>
    </source>
</evidence>
<keyword evidence="5 6" id="KW-0456">Lyase</keyword>
<evidence type="ECO:0000256" key="4">
    <source>
        <dbReference type="ARBA" id="ARBA00023102"/>
    </source>
</evidence>
<keyword evidence="6" id="KW-0963">Cytoplasm</keyword>
<dbReference type="FunFam" id="3.30.230.40:FF:000001">
    <property type="entry name" value="Imidazoleglycerol-phosphate dehydratase HisB"/>
    <property type="match status" value="1"/>
</dbReference>
<evidence type="ECO:0000313" key="9">
    <source>
        <dbReference type="Proteomes" id="UP000218890"/>
    </source>
</evidence>
<dbReference type="InterPro" id="IPR020568">
    <property type="entry name" value="Ribosomal_Su5_D2-typ_SF"/>
</dbReference>
<accession>A0A0X8XBD0</accession>
<gene>
    <name evidence="6 8" type="primary">hisB</name>
    <name evidence="8" type="ORF">HH1059_00980</name>
</gene>
<dbReference type="PROSITE" id="PS00954">
    <property type="entry name" value="IGP_DEHYDRATASE_1"/>
    <property type="match status" value="1"/>
</dbReference>
<dbReference type="GO" id="GO:0005737">
    <property type="term" value="C:cytoplasm"/>
    <property type="evidence" value="ECO:0007669"/>
    <property type="project" value="UniProtKB-SubCell"/>
</dbReference>
<organism evidence="8 9">
    <name type="scientific">Halorhodospira halochloris</name>
    <name type="common">Ectothiorhodospira halochloris</name>
    <dbReference type="NCBI Taxonomy" id="1052"/>
    <lineage>
        <taxon>Bacteria</taxon>
        <taxon>Pseudomonadati</taxon>
        <taxon>Pseudomonadota</taxon>
        <taxon>Gammaproteobacteria</taxon>
        <taxon>Chromatiales</taxon>
        <taxon>Ectothiorhodospiraceae</taxon>
        <taxon>Halorhodospira</taxon>
    </lineage>
</organism>
<protein>
    <recommendedName>
        <fullName evidence="2 6">Imidazoleglycerol-phosphate dehydratase</fullName>
        <shortName evidence="6">IGPD</shortName>
        <ecNumber evidence="6 7">4.2.1.19</ecNumber>
    </recommendedName>
</protein>
<dbReference type="EMBL" id="AP017372">
    <property type="protein sequence ID" value="BAU56769.2"/>
    <property type="molecule type" value="Genomic_DNA"/>
</dbReference>
<dbReference type="NCBIfam" id="NF002106">
    <property type="entry name" value="PRK00951.1-1"/>
    <property type="match status" value="1"/>
</dbReference>
<evidence type="ECO:0000256" key="6">
    <source>
        <dbReference type="HAMAP-Rule" id="MF_00076"/>
    </source>
</evidence>
<dbReference type="PANTHER" id="PTHR23133:SF2">
    <property type="entry name" value="IMIDAZOLEGLYCEROL-PHOSPHATE DEHYDRATASE"/>
    <property type="match status" value="1"/>
</dbReference>
<name>A0A0X8XBD0_HALHR</name>
<evidence type="ECO:0000256" key="2">
    <source>
        <dbReference type="ARBA" id="ARBA00016664"/>
    </source>
</evidence>
<dbReference type="RefSeq" id="WP_096407058.1">
    <property type="nucleotide sequence ID" value="NZ_AP017372.2"/>
</dbReference>
<dbReference type="InterPro" id="IPR038494">
    <property type="entry name" value="IGPD_sf"/>
</dbReference>
<dbReference type="NCBIfam" id="NF002114">
    <property type="entry name" value="PRK00951.2-4"/>
    <property type="match status" value="1"/>
</dbReference>
<dbReference type="NCBIfam" id="NF002111">
    <property type="entry name" value="PRK00951.2-1"/>
    <property type="match status" value="1"/>
</dbReference>
<dbReference type="HAMAP" id="MF_00076">
    <property type="entry name" value="HisB"/>
    <property type="match status" value="1"/>
</dbReference>
<dbReference type="PANTHER" id="PTHR23133">
    <property type="entry name" value="IMIDAZOLEGLYCEROL-PHOSPHATE DEHYDRATASE HIS7"/>
    <property type="match status" value="1"/>
</dbReference>
<evidence type="ECO:0000256" key="1">
    <source>
        <dbReference type="ARBA" id="ARBA00005047"/>
    </source>
</evidence>
<comment type="similarity">
    <text evidence="6 7">Belongs to the imidazoleglycerol-phosphate dehydratase family.</text>
</comment>
<dbReference type="UniPathway" id="UPA00031">
    <property type="reaction ID" value="UER00011"/>
</dbReference>
<evidence type="ECO:0000313" key="8">
    <source>
        <dbReference type="EMBL" id="BAU56769.2"/>
    </source>
</evidence>
<sequence length="197" mass="21427">MAERIGAAQRKTKETQVEVRVDLDGTGKAEIDCGVPFLAHMLEQIARHGMIDLQISASGDTWIDDHHSVEDIGITLGQALSLAWGDKRGVSRYGHAYVPLDESLARAVIDLSGRAGLEYQADFPRERVGALDTELIEEFFRALAFNASLTAHLDVLRGRNAHHMAEALFKAFGRALRSAVELDPRAAGLVPSTKGAL</sequence>
<dbReference type="CDD" id="cd07914">
    <property type="entry name" value="IGPD"/>
    <property type="match status" value="1"/>
</dbReference>
<proteinExistence type="inferred from homology"/>
<dbReference type="Pfam" id="PF00475">
    <property type="entry name" value="IGPD"/>
    <property type="match status" value="1"/>
</dbReference>
<dbReference type="GO" id="GO:0000105">
    <property type="term" value="P:L-histidine biosynthetic process"/>
    <property type="evidence" value="ECO:0007669"/>
    <property type="project" value="UniProtKB-UniRule"/>
</dbReference>
<dbReference type="OrthoDB" id="9790411at2"/>
<dbReference type="Gene3D" id="3.30.230.40">
    <property type="entry name" value="Imidazole glycerol phosphate dehydratase, domain 1"/>
    <property type="match status" value="2"/>
</dbReference>
<comment type="catalytic activity">
    <reaction evidence="6 7">
        <text>D-erythro-1-(imidazol-4-yl)glycerol 3-phosphate = 3-(imidazol-4-yl)-2-oxopropyl phosphate + H2O</text>
        <dbReference type="Rhea" id="RHEA:11040"/>
        <dbReference type="ChEBI" id="CHEBI:15377"/>
        <dbReference type="ChEBI" id="CHEBI:57766"/>
        <dbReference type="ChEBI" id="CHEBI:58278"/>
        <dbReference type="EC" id="4.2.1.19"/>
    </reaction>
</comment>
<keyword evidence="9" id="KW-1185">Reference proteome</keyword>
<dbReference type="PROSITE" id="PS00955">
    <property type="entry name" value="IGP_DEHYDRATASE_2"/>
    <property type="match status" value="1"/>
</dbReference>
<dbReference type="InterPro" id="IPR000807">
    <property type="entry name" value="ImidazoleglycerolP_deHydtase"/>
</dbReference>
<keyword evidence="4 6" id="KW-0368">Histidine biosynthesis</keyword>
<comment type="pathway">
    <text evidence="1 6 7">Amino-acid biosynthesis; L-histidine biosynthesis; L-histidine from 5-phospho-alpha-D-ribose 1-diphosphate: step 6/9.</text>
</comment>